<dbReference type="KEGG" id="rlc:K227x_45630"/>
<dbReference type="Pfam" id="PF13517">
    <property type="entry name" value="FG-GAP_3"/>
    <property type="match status" value="1"/>
</dbReference>
<protein>
    <submittedName>
        <fullName evidence="3">FG-GAP repeat protein</fullName>
    </submittedName>
</protein>
<name>A0A517NG93_9BACT</name>
<evidence type="ECO:0000313" key="4">
    <source>
        <dbReference type="Proteomes" id="UP000318538"/>
    </source>
</evidence>
<proteinExistence type="predicted"/>
<accession>A0A517NG93</accession>
<sequence>MLTPSGRIATNIARLQVYLIEFTFFELGIFNVTRTSAEPNDMLTRRIFAGFIALTTLTLVGCKPSSSPSSAPATSPDPTDVQDDREIPDGASDLKPDVFLRKMQPIVQKFCSDCHVMPRPSSSPKHEWPAEVDQGFMLYVTSGRNDLRVPDRDDVLKYFQLQAPEELDILGPTLGHPPTDLKLSREEIRFDEEWTPAVTNLRWLDIGIGDQPAMVYCDISTGAVKAHWLGGTRAGTTERLATLLQPVHVEAGDLDADGHLDLIVSDIGEFNADDSDLGRVVWLRRQANSEKFTSIVLADGLSRVSDARPGDFDGDGDLDVLVAVFGWRNSGRIVMLENMGTDDSGQLPTFELRAIDERHGPVHVPPIDLNGDGHLDFVALISQDHECVEAFINRGDGSLQFDRQVIYRAPDPAYGSSGIELVDMDGDGDLDVLYSNGDSFDRGLKPYHSIQWLENTGGYPYQHHHIGKMPGVLSARAGDFDGDGDMDVVAGSLWANPLIQQAQNLDTTSIVMLTQTAPGVFHPSKVEGGIHYHLSIETGDFDGDGKQEFAAGNFIRNLKVDAPEVVVWWNRE</sequence>
<feature type="region of interest" description="Disordered" evidence="2">
    <location>
        <begin position="65"/>
        <end position="92"/>
    </location>
</feature>
<keyword evidence="1" id="KW-0732">Signal</keyword>
<evidence type="ECO:0000256" key="2">
    <source>
        <dbReference type="SAM" id="MobiDB-lite"/>
    </source>
</evidence>
<dbReference type="EMBL" id="CP036525">
    <property type="protein sequence ID" value="QDT06155.1"/>
    <property type="molecule type" value="Genomic_DNA"/>
</dbReference>
<dbReference type="InterPro" id="IPR013517">
    <property type="entry name" value="FG-GAP"/>
</dbReference>
<dbReference type="InterPro" id="IPR028994">
    <property type="entry name" value="Integrin_alpha_N"/>
</dbReference>
<keyword evidence="4" id="KW-1185">Reference proteome</keyword>
<dbReference type="PANTHER" id="PTHR45460">
    <property type="entry name" value="SIMILAR TO CYSTEINE PROTEINASE"/>
    <property type="match status" value="1"/>
</dbReference>
<dbReference type="SUPFAM" id="SSF69318">
    <property type="entry name" value="Integrin alpha N-terminal domain"/>
    <property type="match status" value="1"/>
</dbReference>
<reference evidence="3 4" key="1">
    <citation type="submission" date="2019-02" db="EMBL/GenBank/DDBJ databases">
        <title>Deep-cultivation of Planctomycetes and their phenomic and genomic characterization uncovers novel biology.</title>
        <authorList>
            <person name="Wiegand S."/>
            <person name="Jogler M."/>
            <person name="Boedeker C."/>
            <person name="Pinto D."/>
            <person name="Vollmers J."/>
            <person name="Rivas-Marin E."/>
            <person name="Kohn T."/>
            <person name="Peeters S.H."/>
            <person name="Heuer A."/>
            <person name="Rast P."/>
            <person name="Oberbeckmann S."/>
            <person name="Bunk B."/>
            <person name="Jeske O."/>
            <person name="Meyerdierks A."/>
            <person name="Storesund J.E."/>
            <person name="Kallscheuer N."/>
            <person name="Luecker S."/>
            <person name="Lage O.M."/>
            <person name="Pohl T."/>
            <person name="Merkel B.J."/>
            <person name="Hornburger P."/>
            <person name="Mueller R.-W."/>
            <person name="Bruemmer F."/>
            <person name="Labrenz M."/>
            <person name="Spormann A.M."/>
            <person name="Op den Camp H."/>
            <person name="Overmann J."/>
            <person name="Amann R."/>
            <person name="Jetten M.S.M."/>
            <person name="Mascher T."/>
            <person name="Medema M.H."/>
            <person name="Devos D.P."/>
            <person name="Kaster A.-K."/>
            <person name="Ovreas L."/>
            <person name="Rohde M."/>
            <person name="Galperin M.Y."/>
            <person name="Jogler C."/>
        </authorList>
    </citation>
    <scope>NUCLEOTIDE SEQUENCE [LARGE SCALE GENOMIC DNA]</scope>
    <source>
        <strain evidence="3 4">K22_7</strain>
    </source>
</reference>
<dbReference type="Gene3D" id="2.130.10.130">
    <property type="entry name" value="Integrin alpha, N-terminal"/>
    <property type="match status" value="2"/>
</dbReference>
<dbReference type="RefSeq" id="WP_246146008.1">
    <property type="nucleotide sequence ID" value="NZ_CP036525.1"/>
</dbReference>
<feature type="compositionally biased region" description="Low complexity" evidence="2">
    <location>
        <begin position="65"/>
        <end position="79"/>
    </location>
</feature>
<evidence type="ECO:0000256" key="1">
    <source>
        <dbReference type="ARBA" id="ARBA00022729"/>
    </source>
</evidence>
<evidence type="ECO:0000313" key="3">
    <source>
        <dbReference type="EMBL" id="QDT06155.1"/>
    </source>
</evidence>
<dbReference type="AlphaFoldDB" id="A0A517NG93"/>
<dbReference type="PANTHER" id="PTHR45460:SF2">
    <property type="entry name" value="ALPHA 1,3 GLUCANASE, GH71 FAMILY (EUROFUNG)"/>
    <property type="match status" value="1"/>
</dbReference>
<dbReference type="Proteomes" id="UP000318538">
    <property type="component" value="Chromosome"/>
</dbReference>
<gene>
    <name evidence="3" type="ORF">K227x_45630</name>
</gene>
<organism evidence="3 4">
    <name type="scientific">Rubripirellula lacrimiformis</name>
    <dbReference type="NCBI Taxonomy" id="1930273"/>
    <lineage>
        <taxon>Bacteria</taxon>
        <taxon>Pseudomonadati</taxon>
        <taxon>Planctomycetota</taxon>
        <taxon>Planctomycetia</taxon>
        <taxon>Pirellulales</taxon>
        <taxon>Pirellulaceae</taxon>
        <taxon>Rubripirellula</taxon>
    </lineage>
</organism>
<feature type="compositionally biased region" description="Basic and acidic residues" evidence="2">
    <location>
        <begin position="82"/>
        <end position="92"/>
    </location>
</feature>